<feature type="binding site" evidence="1">
    <location>
        <position position="75"/>
    </location>
    <ligand>
        <name>Ni(2+)</name>
        <dbReference type="ChEBI" id="CHEBI:49786"/>
    </ligand>
</feature>
<name>A0A1X7IK03_9BACT</name>
<dbReference type="STRING" id="561720.SAMN06275492_10323"/>
<feature type="domain" description="3H" evidence="2">
    <location>
        <begin position="72"/>
        <end position="167"/>
    </location>
</feature>
<gene>
    <name evidence="4" type="ORF">SAMN06275492_10323</name>
</gene>
<dbReference type="InterPro" id="IPR013196">
    <property type="entry name" value="HTH_11"/>
</dbReference>
<dbReference type="OrthoDB" id="9792661at2"/>
<keyword evidence="5" id="KW-1185">Reference proteome</keyword>
<organism evidence="4 5">
    <name type="scientific">Dethiosulfovibrio salsuginis</name>
    <dbReference type="NCBI Taxonomy" id="561720"/>
    <lineage>
        <taxon>Bacteria</taxon>
        <taxon>Thermotogati</taxon>
        <taxon>Synergistota</taxon>
        <taxon>Synergistia</taxon>
        <taxon>Synergistales</taxon>
        <taxon>Dethiosulfovibrionaceae</taxon>
        <taxon>Dethiosulfovibrio</taxon>
    </lineage>
</organism>
<dbReference type="Gene3D" id="3.30.1340.20">
    <property type="entry name" value="3H domain"/>
    <property type="match status" value="1"/>
</dbReference>
<dbReference type="GO" id="GO:0046872">
    <property type="term" value="F:metal ion binding"/>
    <property type="evidence" value="ECO:0007669"/>
    <property type="project" value="UniProtKB-KW"/>
</dbReference>
<dbReference type="InterPro" id="IPR036388">
    <property type="entry name" value="WH-like_DNA-bd_sf"/>
</dbReference>
<sequence>MGREERLNGLLEALESSEEPLSGGALAERLGVSRQAIVQDVATLRGRGVPVVAMSRGYRVDRSQDRPRRVMAVCHQAEQLYDELDLIVSLGGRVVDVFIDHPIYGEIRGNVDVSTGEEVRRFMTLMETTGRRPLLGLSGGFHLHTVEADSEELLDGIEEGLRQSGFLARF</sequence>
<dbReference type="InterPro" id="IPR026043">
    <property type="entry name" value="NadR"/>
</dbReference>
<evidence type="ECO:0000259" key="3">
    <source>
        <dbReference type="Pfam" id="PF08279"/>
    </source>
</evidence>
<dbReference type="SUPFAM" id="SSF46785">
    <property type="entry name" value="Winged helix' DNA-binding domain"/>
    <property type="match status" value="1"/>
</dbReference>
<dbReference type="InterPro" id="IPR004173">
    <property type="entry name" value="3H_domain"/>
</dbReference>
<evidence type="ECO:0000256" key="1">
    <source>
        <dbReference type="PIRSR" id="PIRSR037847-1"/>
    </source>
</evidence>
<dbReference type="InterPro" id="IPR035922">
    <property type="entry name" value="3H_dom_sf"/>
</dbReference>
<reference evidence="5" key="1">
    <citation type="submission" date="2017-04" db="EMBL/GenBank/DDBJ databases">
        <authorList>
            <person name="Varghese N."/>
            <person name="Submissions S."/>
        </authorList>
    </citation>
    <scope>NUCLEOTIDE SEQUENCE [LARGE SCALE GENOMIC DNA]</scope>
    <source>
        <strain evidence="5">USBA 82</strain>
    </source>
</reference>
<dbReference type="EMBL" id="FXBB01000003">
    <property type="protein sequence ID" value="SMG15185.1"/>
    <property type="molecule type" value="Genomic_DNA"/>
</dbReference>
<dbReference type="SUPFAM" id="SSF75500">
    <property type="entry name" value="Putative transcriptional regulator TM1602, C-terminal domain"/>
    <property type="match status" value="1"/>
</dbReference>
<dbReference type="Pfam" id="PF08279">
    <property type="entry name" value="HTH_11"/>
    <property type="match status" value="1"/>
</dbReference>
<proteinExistence type="predicted"/>
<evidence type="ECO:0008006" key="6">
    <source>
        <dbReference type="Google" id="ProtNLM"/>
    </source>
</evidence>
<keyword evidence="1" id="KW-0533">Nickel</keyword>
<keyword evidence="1" id="KW-0479">Metal-binding</keyword>
<evidence type="ECO:0000259" key="2">
    <source>
        <dbReference type="Pfam" id="PF02829"/>
    </source>
</evidence>
<feature type="binding site" evidence="1">
    <location>
        <position position="83"/>
    </location>
    <ligand>
        <name>Ni(2+)</name>
        <dbReference type="ChEBI" id="CHEBI:49786"/>
    </ligand>
</feature>
<feature type="binding site" evidence="1">
    <location>
        <position position="144"/>
    </location>
    <ligand>
        <name>Ni(2+)</name>
        <dbReference type="ChEBI" id="CHEBI:49786"/>
    </ligand>
</feature>
<protein>
    <recommendedName>
        <fullName evidence="6">Transcription repressor NadR</fullName>
    </recommendedName>
</protein>
<evidence type="ECO:0000313" key="5">
    <source>
        <dbReference type="Proteomes" id="UP000193355"/>
    </source>
</evidence>
<dbReference type="Gene3D" id="1.10.10.10">
    <property type="entry name" value="Winged helix-like DNA-binding domain superfamily/Winged helix DNA-binding domain"/>
    <property type="match status" value="1"/>
</dbReference>
<dbReference type="PANTHER" id="PTHR40068">
    <property type="entry name" value="TRANSCRIPTION REPRESSOR NIAR-RELATED"/>
    <property type="match status" value="1"/>
</dbReference>
<dbReference type="PANTHER" id="PTHR40068:SF1">
    <property type="entry name" value="TRANSCRIPTION REPRESSOR NIAR-RELATED"/>
    <property type="match status" value="1"/>
</dbReference>
<dbReference type="RefSeq" id="WP_085543747.1">
    <property type="nucleotide sequence ID" value="NZ_FXBB01000003.1"/>
</dbReference>
<dbReference type="PIRSF" id="PIRSF037847">
    <property type="entry name" value="NiaR"/>
    <property type="match status" value="1"/>
</dbReference>
<dbReference type="Proteomes" id="UP000193355">
    <property type="component" value="Unassembled WGS sequence"/>
</dbReference>
<dbReference type="AlphaFoldDB" id="A0A1X7IK03"/>
<dbReference type="Pfam" id="PF02829">
    <property type="entry name" value="3H"/>
    <property type="match status" value="1"/>
</dbReference>
<dbReference type="InterPro" id="IPR036390">
    <property type="entry name" value="WH_DNA-bd_sf"/>
</dbReference>
<feature type="binding site" evidence="1">
    <location>
        <position position="142"/>
    </location>
    <ligand>
        <name>Ni(2+)</name>
        <dbReference type="ChEBI" id="CHEBI:49786"/>
    </ligand>
</feature>
<feature type="domain" description="Helix-turn-helix type 11" evidence="3">
    <location>
        <begin position="6"/>
        <end position="59"/>
    </location>
</feature>
<evidence type="ECO:0000313" key="4">
    <source>
        <dbReference type="EMBL" id="SMG15185.1"/>
    </source>
</evidence>
<accession>A0A1X7IK03</accession>